<sequence>MTLPGVRTRDTVLALMTQASEAEGDSDRAAERFPRYFNRVWDKQEITLARDAVIVCGLETCDAGAFHAAALFYGMLIVWEVNGWRAGRQTRFPGPFSELELRRAPGGPELTYLIARGHFNVLKSCRSRRVQPPTWVPKLNAKIAYTWSDELGVPLFTATGSRTQPTEPLNGSRPVSIRLRGARLDTITATGTVFVRHNEEKPYDQAAARQMFSEVEGFLGHSSIYTETERIDAIWRIPICDREYHPTSMYFRRATAELSGKQFVALRIQPLAGDVIAETIVPIDHGTLHGCGAADSLGNGPCWFGTARDSAR</sequence>
<name>A0AAN6TTP7_9PEZI</name>
<comment type="caution">
    <text evidence="1">The sequence shown here is derived from an EMBL/GenBank/DDBJ whole genome shotgun (WGS) entry which is preliminary data.</text>
</comment>
<reference evidence="1" key="2">
    <citation type="submission" date="2023-05" db="EMBL/GenBank/DDBJ databases">
        <authorList>
            <consortium name="Lawrence Berkeley National Laboratory"/>
            <person name="Steindorff A."/>
            <person name="Hensen N."/>
            <person name="Bonometti L."/>
            <person name="Westerberg I."/>
            <person name="Brannstrom I.O."/>
            <person name="Guillou S."/>
            <person name="Cros-Aarteil S."/>
            <person name="Calhoun S."/>
            <person name="Haridas S."/>
            <person name="Kuo A."/>
            <person name="Mondo S."/>
            <person name="Pangilinan J."/>
            <person name="Riley R."/>
            <person name="Labutti K."/>
            <person name="Andreopoulos B."/>
            <person name="Lipzen A."/>
            <person name="Chen C."/>
            <person name="Yanf M."/>
            <person name="Daum C."/>
            <person name="Ng V."/>
            <person name="Clum A."/>
            <person name="Ohm R."/>
            <person name="Martin F."/>
            <person name="Silar P."/>
            <person name="Natvig D."/>
            <person name="Lalanne C."/>
            <person name="Gautier V."/>
            <person name="Ament-Velasquez S.L."/>
            <person name="Kruys A."/>
            <person name="Hutchinson M.I."/>
            <person name="Powell A.J."/>
            <person name="Barry K."/>
            <person name="Miller A.N."/>
            <person name="Grigoriev I.V."/>
            <person name="Debuchy R."/>
            <person name="Gladieux P."/>
            <person name="Thoren M.H."/>
            <person name="Johannesson H."/>
        </authorList>
    </citation>
    <scope>NUCLEOTIDE SEQUENCE</scope>
    <source>
        <strain evidence="1">CBS 731.68</strain>
    </source>
</reference>
<dbReference type="AlphaFoldDB" id="A0AAN6TTP7"/>
<dbReference type="Proteomes" id="UP001302602">
    <property type="component" value="Unassembled WGS sequence"/>
</dbReference>
<organism evidence="1 2">
    <name type="scientific">Parathielavia appendiculata</name>
    <dbReference type="NCBI Taxonomy" id="2587402"/>
    <lineage>
        <taxon>Eukaryota</taxon>
        <taxon>Fungi</taxon>
        <taxon>Dikarya</taxon>
        <taxon>Ascomycota</taxon>
        <taxon>Pezizomycotina</taxon>
        <taxon>Sordariomycetes</taxon>
        <taxon>Sordariomycetidae</taxon>
        <taxon>Sordariales</taxon>
        <taxon>Chaetomiaceae</taxon>
        <taxon>Parathielavia</taxon>
    </lineage>
</organism>
<evidence type="ECO:0000313" key="2">
    <source>
        <dbReference type="Proteomes" id="UP001302602"/>
    </source>
</evidence>
<reference evidence="1" key="1">
    <citation type="journal article" date="2023" name="Mol. Phylogenet. Evol.">
        <title>Genome-scale phylogeny and comparative genomics of the fungal order Sordariales.</title>
        <authorList>
            <person name="Hensen N."/>
            <person name="Bonometti L."/>
            <person name="Westerberg I."/>
            <person name="Brannstrom I.O."/>
            <person name="Guillou S."/>
            <person name="Cros-Aarteil S."/>
            <person name="Calhoun S."/>
            <person name="Haridas S."/>
            <person name="Kuo A."/>
            <person name="Mondo S."/>
            <person name="Pangilinan J."/>
            <person name="Riley R."/>
            <person name="LaButti K."/>
            <person name="Andreopoulos B."/>
            <person name="Lipzen A."/>
            <person name="Chen C."/>
            <person name="Yan M."/>
            <person name="Daum C."/>
            <person name="Ng V."/>
            <person name="Clum A."/>
            <person name="Steindorff A."/>
            <person name="Ohm R.A."/>
            <person name="Martin F."/>
            <person name="Silar P."/>
            <person name="Natvig D.O."/>
            <person name="Lalanne C."/>
            <person name="Gautier V."/>
            <person name="Ament-Velasquez S.L."/>
            <person name="Kruys A."/>
            <person name="Hutchinson M.I."/>
            <person name="Powell A.J."/>
            <person name="Barry K."/>
            <person name="Miller A.N."/>
            <person name="Grigoriev I.V."/>
            <person name="Debuchy R."/>
            <person name="Gladieux P."/>
            <person name="Hiltunen Thoren M."/>
            <person name="Johannesson H."/>
        </authorList>
    </citation>
    <scope>NUCLEOTIDE SEQUENCE</scope>
    <source>
        <strain evidence="1">CBS 731.68</strain>
    </source>
</reference>
<evidence type="ECO:0000313" key="1">
    <source>
        <dbReference type="EMBL" id="KAK4120537.1"/>
    </source>
</evidence>
<proteinExistence type="predicted"/>
<dbReference type="GeneID" id="87828199"/>
<gene>
    <name evidence="1" type="ORF">N657DRAFT_636526</name>
</gene>
<dbReference type="RefSeq" id="XP_062644308.1">
    <property type="nucleotide sequence ID" value="XM_062791430.1"/>
</dbReference>
<accession>A0AAN6TTP7</accession>
<dbReference type="EMBL" id="MU853238">
    <property type="protein sequence ID" value="KAK4120537.1"/>
    <property type="molecule type" value="Genomic_DNA"/>
</dbReference>
<keyword evidence="2" id="KW-1185">Reference proteome</keyword>
<protein>
    <submittedName>
        <fullName evidence="1">Uncharacterized protein</fullName>
    </submittedName>
</protein>